<gene>
    <name evidence="3" type="ORF">PGT21_000347</name>
    <name evidence="2" type="ORF">PGT21_034162</name>
    <name evidence="4" type="ORF">PGTUg99_017630</name>
</gene>
<feature type="region of interest" description="Disordered" evidence="1">
    <location>
        <begin position="47"/>
        <end position="72"/>
    </location>
</feature>
<feature type="compositionally biased region" description="Low complexity" evidence="1">
    <location>
        <begin position="47"/>
        <end position="56"/>
    </location>
</feature>
<dbReference type="EMBL" id="VDEP01000179">
    <property type="protein sequence ID" value="KAA1125385.1"/>
    <property type="molecule type" value="Genomic_DNA"/>
</dbReference>
<evidence type="ECO:0000313" key="5">
    <source>
        <dbReference type="Proteomes" id="UP000324748"/>
    </source>
</evidence>
<reference evidence="5 6" key="1">
    <citation type="submission" date="2019-05" db="EMBL/GenBank/DDBJ databases">
        <title>Emergence of the Ug99 lineage of the wheat stem rust pathogen through somatic hybridization.</title>
        <authorList>
            <person name="Li F."/>
            <person name="Upadhyaya N.M."/>
            <person name="Sperschneider J."/>
            <person name="Matny O."/>
            <person name="Nguyen-Phuc H."/>
            <person name="Mago R."/>
            <person name="Raley C."/>
            <person name="Miller M.E."/>
            <person name="Silverstein K.A.T."/>
            <person name="Henningsen E."/>
            <person name="Hirsch C.D."/>
            <person name="Visser B."/>
            <person name="Pretorius Z.A."/>
            <person name="Steffenson B.J."/>
            <person name="Schwessinger B."/>
            <person name="Dodds P.N."/>
            <person name="Figueroa M."/>
        </authorList>
    </citation>
    <scope>NUCLEOTIDE SEQUENCE [LARGE SCALE GENOMIC DNA]</scope>
    <source>
        <strain evidence="2">21-0</strain>
        <strain evidence="4 6">Ug99</strain>
    </source>
</reference>
<proteinExistence type="predicted"/>
<protein>
    <submittedName>
        <fullName evidence="4">Uncharacterized protein</fullName>
    </submittedName>
</protein>
<keyword evidence="5" id="KW-1185">Reference proteome</keyword>
<organism evidence="4 6">
    <name type="scientific">Puccinia graminis f. sp. tritici</name>
    <dbReference type="NCBI Taxonomy" id="56615"/>
    <lineage>
        <taxon>Eukaryota</taxon>
        <taxon>Fungi</taxon>
        <taxon>Dikarya</taxon>
        <taxon>Basidiomycota</taxon>
        <taxon>Pucciniomycotina</taxon>
        <taxon>Pucciniomycetes</taxon>
        <taxon>Pucciniales</taxon>
        <taxon>Pucciniaceae</taxon>
        <taxon>Puccinia</taxon>
    </lineage>
</organism>
<dbReference type="EMBL" id="VSWC01000126">
    <property type="protein sequence ID" value="KAA1081752.1"/>
    <property type="molecule type" value="Genomic_DNA"/>
</dbReference>
<dbReference type="AlphaFoldDB" id="A0A5B0RK58"/>
<comment type="caution">
    <text evidence="4">The sequence shown here is derived from an EMBL/GenBank/DDBJ whole genome shotgun (WGS) entry which is preliminary data.</text>
</comment>
<evidence type="ECO:0000313" key="6">
    <source>
        <dbReference type="Proteomes" id="UP000325313"/>
    </source>
</evidence>
<dbReference type="EMBL" id="VSWC01000157">
    <property type="protein sequence ID" value="KAA1075356.1"/>
    <property type="molecule type" value="Genomic_DNA"/>
</dbReference>
<sequence length="72" mass="7828">MHETVHQVQVAGLDLMTGSLAVGYFEGSGETVGREPTSLKRHPLQPQQSFISSPSFNVPLGSSRLKSCRKET</sequence>
<evidence type="ECO:0000313" key="3">
    <source>
        <dbReference type="EMBL" id="KAA1081752.1"/>
    </source>
</evidence>
<evidence type="ECO:0000313" key="2">
    <source>
        <dbReference type="EMBL" id="KAA1075356.1"/>
    </source>
</evidence>
<evidence type="ECO:0000256" key="1">
    <source>
        <dbReference type="SAM" id="MobiDB-lite"/>
    </source>
</evidence>
<dbReference type="Proteomes" id="UP000324748">
    <property type="component" value="Unassembled WGS sequence"/>
</dbReference>
<evidence type="ECO:0000313" key="4">
    <source>
        <dbReference type="EMBL" id="KAA1125385.1"/>
    </source>
</evidence>
<name>A0A5B0RK58_PUCGR</name>
<dbReference type="Proteomes" id="UP000325313">
    <property type="component" value="Unassembled WGS sequence"/>
</dbReference>
<accession>A0A5B0RK58</accession>